<dbReference type="InterPro" id="IPR001683">
    <property type="entry name" value="PX_dom"/>
</dbReference>
<feature type="domain" description="PX" evidence="14">
    <location>
        <begin position="165"/>
        <end position="293"/>
    </location>
</feature>
<dbReference type="GO" id="GO:0031901">
    <property type="term" value="C:early endosome membrane"/>
    <property type="evidence" value="ECO:0007669"/>
    <property type="project" value="UniProtKB-SubCell"/>
</dbReference>
<evidence type="ECO:0000256" key="9">
    <source>
        <dbReference type="ARBA" id="ARBA00022990"/>
    </source>
</evidence>
<evidence type="ECO:0000256" key="12">
    <source>
        <dbReference type="ARBA" id="ARBA00045620"/>
    </source>
</evidence>
<comment type="subcellular location">
    <subcellularLocation>
        <location evidence="1">Cell projection</location>
    </subcellularLocation>
    <subcellularLocation>
        <location evidence="2">Early endosome membrane</location>
        <topology evidence="2">Peripheral membrane protein</topology>
        <orientation evidence="2">Cytoplasmic side</orientation>
    </subcellularLocation>
</comment>
<dbReference type="Gene3D" id="3.30.1520.10">
    <property type="entry name" value="Phox-like domain"/>
    <property type="match status" value="1"/>
</dbReference>
<keyword evidence="9" id="KW-0007">Acetylation</keyword>
<proteinExistence type="inferred from homology"/>
<evidence type="ECO:0000256" key="6">
    <source>
        <dbReference type="ARBA" id="ARBA00022553"/>
    </source>
</evidence>
<evidence type="ECO:0000256" key="5">
    <source>
        <dbReference type="ARBA" id="ARBA00022448"/>
    </source>
</evidence>
<evidence type="ECO:0000256" key="8">
    <source>
        <dbReference type="ARBA" id="ARBA00022927"/>
    </source>
</evidence>
<evidence type="ECO:0000313" key="16">
    <source>
        <dbReference type="Proteomes" id="UP001374579"/>
    </source>
</evidence>
<keyword evidence="5" id="KW-0813">Transport</keyword>
<evidence type="ECO:0000256" key="1">
    <source>
        <dbReference type="ARBA" id="ARBA00004316"/>
    </source>
</evidence>
<gene>
    <name evidence="15" type="ORF">V1264_001230</name>
</gene>
<comment type="caution">
    <text evidence="15">The sequence shown here is derived from an EMBL/GenBank/DDBJ whole genome shotgun (WGS) entry which is preliminary data.</text>
</comment>
<feature type="compositionally biased region" description="Low complexity" evidence="13">
    <location>
        <begin position="106"/>
        <end position="123"/>
    </location>
</feature>
<dbReference type="SMART" id="SM00312">
    <property type="entry name" value="PX"/>
    <property type="match status" value="1"/>
</dbReference>
<protein>
    <recommendedName>
        <fullName evidence="4">Sorting nexin-2</fullName>
    </recommendedName>
</protein>
<dbReference type="SUPFAM" id="SSF64268">
    <property type="entry name" value="PX domain"/>
    <property type="match status" value="1"/>
</dbReference>
<reference evidence="15 16" key="1">
    <citation type="submission" date="2024-02" db="EMBL/GenBank/DDBJ databases">
        <title>Chromosome-scale genome assembly of the rough periwinkle Littorina saxatilis.</title>
        <authorList>
            <person name="De Jode A."/>
            <person name="Faria R."/>
            <person name="Formenti G."/>
            <person name="Sims Y."/>
            <person name="Smith T.P."/>
            <person name="Tracey A."/>
            <person name="Wood J.M.D."/>
            <person name="Zagrodzka Z.B."/>
            <person name="Johannesson K."/>
            <person name="Butlin R.K."/>
            <person name="Leder E.H."/>
        </authorList>
    </citation>
    <scope>NUCLEOTIDE SEQUENCE [LARGE SCALE GENOMIC DNA]</scope>
    <source>
        <strain evidence="15">Snail1</strain>
        <tissue evidence="15">Muscle</tissue>
    </source>
</reference>
<keyword evidence="6" id="KW-0597">Phosphoprotein</keyword>
<feature type="region of interest" description="Disordered" evidence="13">
    <location>
        <begin position="1"/>
        <end position="165"/>
    </location>
</feature>
<dbReference type="EMBL" id="JBAMIC010000001">
    <property type="protein sequence ID" value="KAK7115344.1"/>
    <property type="molecule type" value="Genomic_DNA"/>
</dbReference>
<dbReference type="GO" id="GO:0005829">
    <property type="term" value="C:cytosol"/>
    <property type="evidence" value="ECO:0007669"/>
    <property type="project" value="GOC"/>
</dbReference>
<keyword evidence="16" id="KW-1185">Reference proteome</keyword>
<feature type="compositionally biased region" description="Acidic residues" evidence="13">
    <location>
        <begin position="9"/>
        <end position="23"/>
    </location>
</feature>
<dbReference type="GO" id="GO:0034498">
    <property type="term" value="P:early endosome to Golgi transport"/>
    <property type="evidence" value="ECO:0007669"/>
    <property type="project" value="TreeGrafter"/>
</dbReference>
<keyword evidence="11" id="KW-0966">Cell projection</keyword>
<dbReference type="CDD" id="cd06859">
    <property type="entry name" value="PX_SNX1_2_like"/>
    <property type="match status" value="1"/>
</dbReference>
<evidence type="ECO:0000256" key="7">
    <source>
        <dbReference type="ARBA" id="ARBA00022753"/>
    </source>
</evidence>
<evidence type="ECO:0000313" key="15">
    <source>
        <dbReference type="EMBL" id="KAK7115344.1"/>
    </source>
</evidence>
<dbReference type="GO" id="GO:0035091">
    <property type="term" value="F:phosphatidylinositol binding"/>
    <property type="evidence" value="ECO:0007669"/>
    <property type="project" value="InterPro"/>
</dbReference>
<organism evidence="15 16">
    <name type="scientific">Littorina saxatilis</name>
    <dbReference type="NCBI Taxonomy" id="31220"/>
    <lineage>
        <taxon>Eukaryota</taxon>
        <taxon>Metazoa</taxon>
        <taxon>Spiralia</taxon>
        <taxon>Lophotrochozoa</taxon>
        <taxon>Mollusca</taxon>
        <taxon>Gastropoda</taxon>
        <taxon>Caenogastropoda</taxon>
        <taxon>Littorinimorpha</taxon>
        <taxon>Littorinoidea</taxon>
        <taxon>Littorinidae</taxon>
        <taxon>Littorina</taxon>
    </lineage>
</organism>
<dbReference type="FunFam" id="3.30.1520.10:FF:000016">
    <property type="entry name" value="Sorting nexin 2"/>
    <property type="match status" value="1"/>
</dbReference>
<dbReference type="Pfam" id="PF00787">
    <property type="entry name" value="PX"/>
    <property type="match status" value="1"/>
</dbReference>
<dbReference type="PROSITE" id="PS50195">
    <property type="entry name" value="PX"/>
    <property type="match status" value="1"/>
</dbReference>
<keyword evidence="8" id="KW-0653">Protein transport</keyword>
<evidence type="ECO:0000256" key="13">
    <source>
        <dbReference type="SAM" id="MobiDB-lite"/>
    </source>
</evidence>
<dbReference type="FunFam" id="1.20.1270.60:FF:000012">
    <property type="entry name" value="Sorting nexin 2"/>
    <property type="match status" value="1"/>
</dbReference>
<dbReference type="Gene3D" id="1.20.1270.60">
    <property type="entry name" value="Arfaptin homology (AH) domain/BAR domain"/>
    <property type="match status" value="1"/>
</dbReference>
<evidence type="ECO:0000256" key="11">
    <source>
        <dbReference type="ARBA" id="ARBA00023273"/>
    </source>
</evidence>
<evidence type="ECO:0000259" key="14">
    <source>
        <dbReference type="PROSITE" id="PS50195"/>
    </source>
</evidence>
<comment type="similarity">
    <text evidence="3">Belongs to the sorting nexin family.</text>
</comment>
<evidence type="ECO:0000256" key="2">
    <source>
        <dbReference type="ARBA" id="ARBA00004469"/>
    </source>
</evidence>
<keyword evidence="7" id="KW-0967">Endosome</keyword>
<dbReference type="SUPFAM" id="SSF103657">
    <property type="entry name" value="BAR/IMD domain-like"/>
    <property type="match status" value="1"/>
</dbReference>
<dbReference type="AlphaFoldDB" id="A0AAN9C232"/>
<dbReference type="CDD" id="cd07623">
    <property type="entry name" value="BAR_SNX1_2"/>
    <property type="match status" value="1"/>
</dbReference>
<feature type="compositionally biased region" description="Polar residues" evidence="13">
    <location>
        <begin position="32"/>
        <end position="45"/>
    </location>
</feature>
<dbReference type="Proteomes" id="UP001374579">
    <property type="component" value="Unassembled WGS sequence"/>
</dbReference>
<evidence type="ECO:0000256" key="3">
    <source>
        <dbReference type="ARBA" id="ARBA00010883"/>
    </source>
</evidence>
<dbReference type="InterPro" id="IPR027267">
    <property type="entry name" value="AH/BAR_dom_sf"/>
</dbReference>
<dbReference type="PANTHER" id="PTHR10555:SF170">
    <property type="entry name" value="FI18122P1"/>
    <property type="match status" value="1"/>
</dbReference>
<sequence>MADGLEPPPFEEEQEQKEEDDLFSDAKEKPSSPDTDASTASNPESNADGGEVEKKDDDEEEEKKDLFDDGGGSEIKLDSDEEEESPTSDDAHRRSGSGDYANPFDSASTTAAVAPAATAAASASKEDVTPQISVSQTSTSSASKVSGTSKDSREELENGEDENQYEIKITVTEPQKMGDGMGAYMVYRVVTKTTNPVFRKSEMSVPRRFSDFLGLHSKLAERHPSQGIIVPPAPEKSVLGMTKIKMSKEESGSADFVERRRATLERFLNRTATHPVLLADQDFKEFLEKDSDLPRATSTSALSGAGVMRLFHKVGDTFEKIAFKMDENDEWFEEKQQQIEALDQQLHKLHGSMEALVAHRRELSQATAVFAKSAAMLGNVEEHTTLSRALSQLAETEEKIEAVQKQQADTDFYVLAELLKDYIQLISSVKEVFHERVKSYRNWKEAETMLGKKREAKAKYEVLNKADKAAQVKQEITEWEGRVEKGQEEFEKLSKVIRREVSRFEAYRVEDFKNSIVKYLQNLMENQQKLIKYWEAFLPEAKAIA</sequence>
<dbReference type="PANTHER" id="PTHR10555">
    <property type="entry name" value="SORTING NEXIN"/>
    <property type="match status" value="1"/>
</dbReference>
<accession>A0AAN9C232</accession>
<dbReference type="InterPro" id="IPR036871">
    <property type="entry name" value="PX_dom_sf"/>
</dbReference>
<evidence type="ECO:0000256" key="10">
    <source>
        <dbReference type="ARBA" id="ARBA00023136"/>
    </source>
</evidence>
<keyword evidence="10" id="KW-0472">Membrane</keyword>
<feature type="compositionally biased region" description="Low complexity" evidence="13">
    <location>
        <begin position="133"/>
        <end position="149"/>
    </location>
</feature>
<evidence type="ECO:0000256" key="4">
    <source>
        <dbReference type="ARBA" id="ARBA00020435"/>
    </source>
</evidence>
<dbReference type="Pfam" id="PF09325">
    <property type="entry name" value="Vps5"/>
    <property type="match status" value="1"/>
</dbReference>
<dbReference type="GO" id="GO:0015031">
    <property type="term" value="P:protein transport"/>
    <property type="evidence" value="ECO:0007669"/>
    <property type="project" value="UniProtKB-KW"/>
</dbReference>
<name>A0AAN9C232_9CAEN</name>
<dbReference type="InterPro" id="IPR015404">
    <property type="entry name" value="Vps5_C"/>
</dbReference>
<comment type="function">
    <text evidence="12">Involved in several stages of intracellular trafficking. Interacts with membranes containing phosphatidylinositol 3-phosphate (PtdIns(3P)) or phosphatidylinositol 3,5-bisphosphate (PtdIns(3,5)P2). Acts in part as component of the retromer membrane-deforming SNX-BAR subcomplex. The SNX-BAR retromer mediates retrograde transport of cargo proteins from endosomes to the trans-Golgi network (TGN) and is involved in endosome-to-plasma membrane transport for cargo protein recycling. The SNX-BAR subcomplex functions to deform the donor membrane into a tubular profile called endosome-to-TGN transport carrier (ETC). Can sense membrane curvature and has in vitro vesicle-to-membrane remodeling activity. Required for retrograde endosome-to-TGN transport of TGN38. Promotes KALRN- and RHOG-dependent but retromer-independent membrane remodeling such as lamellipodium formation; the function is dependent on GEF activity of KALRN.</text>
</comment>
<dbReference type="GO" id="GO:0042995">
    <property type="term" value="C:cell projection"/>
    <property type="evidence" value="ECO:0007669"/>
    <property type="project" value="UniProtKB-SubCell"/>
</dbReference>